<sequence>MYTLGDTVMYNPYFPVLFSESSQAFQFSEAARLVSRWTFQLTWSLYVCLLWVRVDQWDKQIEGFEPKQKRVNDLKMIRGECFELEVVRQVGSVPDLGGVRVAIGTRDVTAEGLSLRVGACRRGLALCERRRALLELAMELKMVWRDIVLCT</sequence>
<gene>
    <name evidence="1" type="ORF">GOODEAATRI_025537</name>
</gene>
<dbReference type="Proteomes" id="UP001476798">
    <property type="component" value="Unassembled WGS sequence"/>
</dbReference>
<name>A0ABV0N484_9TELE</name>
<reference evidence="1 2" key="1">
    <citation type="submission" date="2021-06" db="EMBL/GenBank/DDBJ databases">
        <authorList>
            <person name="Palmer J.M."/>
        </authorList>
    </citation>
    <scope>NUCLEOTIDE SEQUENCE [LARGE SCALE GENOMIC DNA]</scope>
    <source>
        <strain evidence="1 2">GA_2019</strain>
        <tissue evidence="1">Muscle</tissue>
    </source>
</reference>
<organism evidence="1 2">
    <name type="scientific">Goodea atripinnis</name>
    <dbReference type="NCBI Taxonomy" id="208336"/>
    <lineage>
        <taxon>Eukaryota</taxon>
        <taxon>Metazoa</taxon>
        <taxon>Chordata</taxon>
        <taxon>Craniata</taxon>
        <taxon>Vertebrata</taxon>
        <taxon>Euteleostomi</taxon>
        <taxon>Actinopterygii</taxon>
        <taxon>Neopterygii</taxon>
        <taxon>Teleostei</taxon>
        <taxon>Neoteleostei</taxon>
        <taxon>Acanthomorphata</taxon>
        <taxon>Ovalentaria</taxon>
        <taxon>Atherinomorphae</taxon>
        <taxon>Cyprinodontiformes</taxon>
        <taxon>Goodeidae</taxon>
        <taxon>Goodea</taxon>
    </lineage>
</organism>
<comment type="caution">
    <text evidence="1">The sequence shown here is derived from an EMBL/GenBank/DDBJ whole genome shotgun (WGS) entry which is preliminary data.</text>
</comment>
<accession>A0ABV0N484</accession>
<proteinExistence type="predicted"/>
<keyword evidence="2" id="KW-1185">Reference proteome</keyword>
<evidence type="ECO:0000313" key="1">
    <source>
        <dbReference type="EMBL" id="MEQ2166205.1"/>
    </source>
</evidence>
<evidence type="ECO:0000313" key="2">
    <source>
        <dbReference type="Proteomes" id="UP001476798"/>
    </source>
</evidence>
<protein>
    <submittedName>
        <fullName evidence="1">Uncharacterized protein</fullName>
    </submittedName>
</protein>
<dbReference type="EMBL" id="JAHRIO010023008">
    <property type="protein sequence ID" value="MEQ2166205.1"/>
    <property type="molecule type" value="Genomic_DNA"/>
</dbReference>